<sequence length="312" mass="36411">MLTLSKFLPASLRGYITPYKDSFYYWLIHSSIEFKEKNKKNKVIFYPDYPGCRHLLGRIFRCLNYEITNDISAFREARFIVNWEDTTFRTPYRELLDIADSREIINIRCQDISKKHVDEVFERVFGYKTIIDPTTFRGKCVKKSDINALHDGTIINCPIEIPEPGFIYQMLINNQLDDFLIEDIRTPIFRDTIPFTYVKHRPVKSRFASKNNTCVITDTKQVFTQQEINNIITFSQEMCLDFGELDILRDRENGKIYIVDVNNTPGGPPNGLSRVNTFRAIKMLTLAFIEAFIERESRPASKQIKATSKVIV</sequence>
<evidence type="ECO:0000313" key="2">
    <source>
        <dbReference type="Proteomes" id="UP000480178"/>
    </source>
</evidence>
<proteinExistence type="predicted"/>
<keyword evidence="2" id="KW-1185">Reference proteome</keyword>
<dbReference type="KEGG" id="rhoz:GXP67_35825"/>
<protein>
    <recommendedName>
        <fullName evidence="3">ATP-grasp domain-containing protein</fullName>
    </recommendedName>
</protein>
<dbReference type="RefSeq" id="WP_162447593.1">
    <property type="nucleotide sequence ID" value="NZ_CP048222.1"/>
</dbReference>
<dbReference type="AlphaFoldDB" id="A0A6C0GWI4"/>
<evidence type="ECO:0008006" key="3">
    <source>
        <dbReference type="Google" id="ProtNLM"/>
    </source>
</evidence>
<organism evidence="1 2">
    <name type="scientific">Rhodocytophaga rosea</name>
    <dbReference type="NCBI Taxonomy" id="2704465"/>
    <lineage>
        <taxon>Bacteria</taxon>
        <taxon>Pseudomonadati</taxon>
        <taxon>Bacteroidota</taxon>
        <taxon>Cytophagia</taxon>
        <taxon>Cytophagales</taxon>
        <taxon>Rhodocytophagaceae</taxon>
        <taxon>Rhodocytophaga</taxon>
    </lineage>
</organism>
<reference evidence="1 2" key="1">
    <citation type="submission" date="2020-01" db="EMBL/GenBank/DDBJ databases">
        <authorList>
            <person name="Kim M.K."/>
        </authorList>
    </citation>
    <scope>NUCLEOTIDE SEQUENCE [LARGE SCALE GENOMIC DNA]</scope>
    <source>
        <strain evidence="1 2">172606-1</strain>
    </source>
</reference>
<accession>A0A6C0GWI4</accession>
<dbReference type="EMBL" id="CP048222">
    <property type="protein sequence ID" value="QHT71660.1"/>
    <property type="molecule type" value="Genomic_DNA"/>
</dbReference>
<gene>
    <name evidence="1" type="ORF">GXP67_35825</name>
</gene>
<name>A0A6C0GWI4_9BACT</name>
<dbReference type="Proteomes" id="UP000480178">
    <property type="component" value="Chromosome"/>
</dbReference>
<evidence type="ECO:0000313" key="1">
    <source>
        <dbReference type="EMBL" id="QHT71660.1"/>
    </source>
</evidence>